<feature type="domain" description="Acyl-CoA thioesterase-like C-terminal" evidence="2">
    <location>
        <begin position="152"/>
        <end position="246"/>
    </location>
</feature>
<evidence type="ECO:0000259" key="2">
    <source>
        <dbReference type="Pfam" id="PF20789"/>
    </source>
</evidence>
<evidence type="ECO:0000313" key="3">
    <source>
        <dbReference type="EMBL" id="RAK62739.1"/>
    </source>
</evidence>
<dbReference type="InterPro" id="IPR049450">
    <property type="entry name" value="ACOT8-like_C"/>
</dbReference>
<name>A0A328B793_9CAUL</name>
<dbReference type="AlphaFoldDB" id="A0A328B793"/>
<dbReference type="InterPro" id="IPR049449">
    <property type="entry name" value="TesB_ACOT8-like_N"/>
</dbReference>
<dbReference type="RefSeq" id="WP_111277612.1">
    <property type="nucleotide sequence ID" value="NZ_QFYS01000010.1"/>
</dbReference>
<protein>
    <submittedName>
        <fullName evidence="3">Thioesterase family protein</fullName>
    </submittedName>
</protein>
<dbReference type="EMBL" id="QFYS01000010">
    <property type="protein sequence ID" value="RAK62739.1"/>
    <property type="molecule type" value="Genomic_DNA"/>
</dbReference>
<keyword evidence="4" id="KW-1185">Reference proteome</keyword>
<dbReference type="Pfam" id="PF20789">
    <property type="entry name" value="4HBT_3C"/>
    <property type="match status" value="1"/>
</dbReference>
<comment type="caution">
    <text evidence="3">The sequence shown here is derived from an EMBL/GenBank/DDBJ whole genome shotgun (WGS) entry which is preliminary data.</text>
</comment>
<organism evidence="3 4">
    <name type="scientific">Phenylobacterium kunshanense</name>
    <dbReference type="NCBI Taxonomy" id="1445034"/>
    <lineage>
        <taxon>Bacteria</taxon>
        <taxon>Pseudomonadati</taxon>
        <taxon>Pseudomonadota</taxon>
        <taxon>Alphaproteobacteria</taxon>
        <taxon>Caulobacterales</taxon>
        <taxon>Caulobacteraceae</taxon>
        <taxon>Phenylobacterium</taxon>
    </lineage>
</organism>
<proteinExistence type="predicted"/>
<dbReference type="Proteomes" id="UP000249524">
    <property type="component" value="Unassembled WGS sequence"/>
</dbReference>
<sequence>MPNEPFFRKDGDLFVPTRAGIGPWVADSLHGRVIIGLLGAEIERRFGSPDYMPARLTVDMYKLPDLSPVEVVTRVVKDGYRIKVIDAEFISGGQSAGRATCQLLRRTENPSGNVWRPDPWDAPKPDAIEQSPAGPMGGMWKVKPISGGFGTLEMPRRIWMAEVRDLVEGEPLTPFARVAVAADFASPFANAGDQGLGYINTDLTLYLHREPVTEWIGFEVFNHGATDGVAIGECLVHDEQGPLGSASCTALAQKRKA</sequence>
<dbReference type="Gene3D" id="2.40.160.210">
    <property type="entry name" value="Acyl-CoA thioesterase, double hotdog domain"/>
    <property type="match status" value="1"/>
</dbReference>
<feature type="domain" description="Acyl-CoA thioesterase-like N-terminal HotDog" evidence="1">
    <location>
        <begin position="22"/>
        <end position="101"/>
    </location>
</feature>
<gene>
    <name evidence="3" type="ORF">DJ019_17925</name>
</gene>
<dbReference type="OrthoDB" id="1413770at2"/>
<dbReference type="InterPro" id="IPR042171">
    <property type="entry name" value="Acyl-CoA_hotdog"/>
</dbReference>
<dbReference type="Pfam" id="PF13622">
    <property type="entry name" value="4HBT_3"/>
    <property type="match status" value="1"/>
</dbReference>
<dbReference type="InterPro" id="IPR029069">
    <property type="entry name" value="HotDog_dom_sf"/>
</dbReference>
<reference evidence="3 4" key="1">
    <citation type="submission" date="2018-05" db="EMBL/GenBank/DDBJ databases">
        <authorList>
            <person name="Lanie J.A."/>
            <person name="Ng W.-L."/>
            <person name="Kazmierczak K.M."/>
            <person name="Andrzejewski T.M."/>
            <person name="Davidsen T.M."/>
            <person name="Wayne K.J."/>
            <person name="Tettelin H."/>
            <person name="Glass J.I."/>
            <person name="Rusch D."/>
            <person name="Podicherti R."/>
            <person name="Tsui H.-C.T."/>
            <person name="Winkler M.E."/>
        </authorList>
    </citation>
    <scope>NUCLEOTIDE SEQUENCE [LARGE SCALE GENOMIC DNA]</scope>
    <source>
        <strain evidence="3 4">BUT-10</strain>
    </source>
</reference>
<evidence type="ECO:0000259" key="1">
    <source>
        <dbReference type="Pfam" id="PF13622"/>
    </source>
</evidence>
<dbReference type="SUPFAM" id="SSF54637">
    <property type="entry name" value="Thioesterase/thiol ester dehydrase-isomerase"/>
    <property type="match status" value="1"/>
</dbReference>
<evidence type="ECO:0000313" key="4">
    <source>
        <dbReference type="Proteomes" id="UP000249524"/>
    </source>
</evidence>
<accession>A0A328B793</accession>